<reference evidence="2 3" key="1">
    <citation type="submission" date="2016-11" db="EMBL/GenBank/DDBJ databases">
        <authorList>
            <person name="Jaros S."/>
            <person name="Januszkiewicz K."/>
            <person name="Wedrychowicz H."/>
        </authorList>
    </citation>
    <scope>NUCLEOTIDE SEQUENCE [LARGE SCALE GENOMIC DNA]</scope>
    <source>
        <strain evidence="2 3">DSM 9705</strain>
    </source>
</reference>
<gene>
    <name evidence="2" type="ORF">SAMN02745124_01341</name>
</gene>
<keyword evidence="2" id="KW-0418">Kinase</keyword>
<dbReference type="InterPro" id="IPR009875">
    <property type="entry name" value="PilZ_domain"/>
</dbReference>
<name>A0A1M5UVJ2_9BACT</name>
<evidence type="ECO:0000313" key="3">
    <source>
        <dbReference type="Proteomes" id="UP000184139"/>
    </source>
</evidence>
<dbReference type="PANTHER" id="PTHR24567:SF74">
    <property type="entry name" value="HTH-TYPE TRANSCRIPTIONAL REGULATOR ARCR"/>
    <property type="match status" value="1"/>
</dbReference>
<organism evidence="2 3">
    <name type="scientific">Desulfofustis glycolicus DSM 9705</name>
    <dbReference type="NCBI Taxonomy" id="1121409"/>
    <lineage>
        <taxon>Bacteria</taxon>
        <taxon>Pseudomonadati</taxon>
        <taxon>Thermodesulfobacteriota</taxon>
        <taxon>Desulfobulbia</taxon>
        <taxon>Desulfobulbales</taxon>
        <taxon>Desulfocapsaceae</taxon>
        <taxon>Desulfofustis</taxon>
    </lineage>
</organism>
<dbReference type="GO" id="GO:0035438">
    <property type="term" value="F:cyclic-di-GMP binding"/>
    <property type="evidence" value="ECO:0007669"/>
    <property type="project" value="InterPro"/>
</dbReference>
<dbReference type="GO" id="GO:0016301">
    <property type="term" value="F:kinase activity"/>
    <property type="evidence" value="ECO:0007669"/>
    <property type="project" value="UniProtKB-KW"/>
</dbReference>
<dbReference type="AlphaFoldDB" id="A0A1M5UVJ2"/>
<dbReference type="GO" id="GO:0005829">
    <property type="term" value="C:cytosol"/>
    <property type="evidence" value="ECO:0007669"/>
    <property type="project" value="TreeGrafter"/>
</dbReference>
<keyword evidence="2" id="KW-0808">Transferase</keyword>
<dbReference type="Gene3D" id="2.60.120.10">
    <property type="entry name" value="Jelly Rolls"/>
    <property type="match status" value="1"/>
</dbReference>
<keyword evidence="3" id="KW-1185">Reference proteome</keyword>
<dbReference type="GO" id="GO:0003700">
    <property type="term" value="F:DNA-binding transcription factor activity"/>
    <property type="evidence" value="ECO:0007669"/>
    <property type="project" value="TreeGrafter"/>
</dbReference>
<dbReference type="STRING" id="1121409.SAMN02745124_01341"/>
<dbReference type="Pfam" id="PF00027">
    <property type="entry name" value="cNMP_binding"/>
    <property type="match status" value="1"/>
</dbReference>
<dbReference type="PANTHER" id="PTHR24567">
    <property type="entry name" value="CRP FAMILY TRANSCRIPTIONAL REGULATORY PROTEIN"/>
    <property type="match status" value="1"/>
</dbReference>
<evidence type="ECO:0000259" key="1">
    <source>
        <dbReference type="PROSITE" id="PS50042"/>
    </source>
</evidence>
<dbReference type="InterPro" id="IPR018490">
    <property type="entry name" value="cNMP-bd_dom_sf"/>
</dbReference>
<dbReference type="Pfam" id="PF07238">
    <property type="entry name" value="PilZ"/>
    <property type="match status" value="1"/>
</dbReference>
<dbReference type="PROSITE" id="PS50042">
    <property type="entry name" value="CNMP_BINDING_3"/>
    <property type="match status" value="1"/>
</dbReference>
<evidence type="ECO:0000313" key="2">
    <source>
        <dbReference type="EMBL" id="SHH66969.1"/>
    </source>
</evidence>
<dbReference type="OrthoDB" id="5428640at2"/>
<dbReference type="InterPro" id="IPR000595">
    <property type="entry name" value="cNMP-bd_dom"/>
</dbReference>
<dbReference type="SUPFAM" id="SSF51206">
    <property type="entry name" value="cAMP-binding domain-like"/>
    <property type="match status" value="1"/>
</dbReference>
<dbReference type="Proteomes" id="UP000184139">
    <property type="component" value="Unassembled WGS sequence"/>
</dbReference>
<accession>A0A1M5UVJ2</accession>
<dbReference type="InterPro" id="IPR014710">
    <property type="entry name" value="RmlC-like_jellyroll"/>
</dbReference>
<feature type="domain" description="Cyclic nucleotide-binding" evidence="1">
    <location>
        <begin position="76"/>
        <end position="171"/>
    </location>
</feature>
<sequence>MTTENAWGPDSSGDALAQRIRSLAAAGAFAEADALREQLLRAHPGAINLIVSTGEYIEEEKTKRLDSEHLALWQDLYDELSEEETNTLYYRLKQDRIPSGKVIFFQGKPNNRLFFVEEGEVTLFFRTAAKNVALATVGRGSILGEDTFFGISFCTFSAVTRSEVSFRHLSRTDSAGWPDDQPGLFDKLRDWSHRVGRAEEAVKQKNLERRTHPRYPLTALATAVILDRDGRATSSYFKGAVVDLSRSGICFSMKCSKKETARALLGRQVQISLTVEGRQEPLLQERGTIVKLSFLLHNDYHVHVKLATTIDQKVFKTFPCSWSEPVDR</sequence>
<dbReference type="RefSeq" id="WP_073374522.1">
    <property type="nucleotide sequence ID" value="NZ_FQXS01000006.1"/>
</dbReference>
<dbReference type="EMBL" id="FQXS01000006">
    <property type="protein sequence ID" value="SHH66969.1"/>
    <property type="molecule type" value="Genomic_DNA"/>
</dbReference>
<proteinExistence type="predicted"/>
<dbReference type="InterPro" id="IPR050397">
    <property type="entry name" value="Env_Response_Regulators"/>
</dbReference>
<dbReference type="CDD" id="cd00038">
    <property type="entry name" value="CAP_ED"/>
    <property type="match status" value="1"/>
</dbReference>
<protein>
    <submittedName>
        <fullName evidence="2">cAMP-binding domain of CRP or a regulatory subunit of cAMP-dependent protein kinases</fullName>
    </submittedName>
</protein>